<gene>
    <name evidence="4" type="ORF">AW736_25355</name>
</gene>
<dbReference type="OrthoDB" id="9816471at2"/>
<evidence type="ECO:0000313" key="4">
    <source>
        <dbReference type="EMBL" id="OAM87026.1"/>
    </source>
</evidence>
<dbReference type="PROSITE" id="PS51257">
    <property type="entry name" value="PROKAR_LIPOPROTEIN"/>
    <property type="match status" value="1"/>
</dbReference>
<accession>A0A178IDA4</accession>
<feature type="region of interest" description="Disordered" evidence="1">
    <location>
        <begin position="191"/>
        <end position="240"/>
    </location>
</feature>
<comment type="caution">
    <text evidence="4">The sequence shown here is derived from an EMBL/GenBank/DDBJ whole genome shotgun (WGS) entry which is preliminary data.</text>
</comment>
<evidence type="ECO:0000313" key="5">
    <source>
        <dbReference type="Proteomes" id="UP000078486"/>
    </source>
</evidence>
<dbReference type="SMART" id="SM00257">
    <property type="entry name" value="LysM"/>
    <property type="match status" value="1"/>
</dbReference>
<dbReference type="STRING" id="1184151.AW736_25355"/>
<dbReference type="PROSITE" id="PS51782">
    <property type="entry name" value="LYSM"/>
    <property type="match status" value="1"/>
</dbReference>
<organism evidence="4 5">
    <name type="scientific">Termitidicoccus mucosus</name>
    <dbReference type="NCBI Taxonomy" id="1184151"/>
    <lineage>
        <taxon>Bacteria</taxon>
        <taxon>Pseudomonadati</taxon>
        <taxon>Verrucomicrobiota</taxon>
        <taxon>Opitutia</taxon>
        <taxon>Opitutales</taxon>
        <taxon>Opitutaceae</taxon>
        <taxon>Termitidicoccus</taxon>
    </lineage>
</organism>
<proteinExistence type="predicted"/>
<dbReference type="Gene3D" id="3.10.350.10">
    <property type="entry name" value="LysM domain"/>
    <property type="match status" value="1"/>
</dbReference>
<protein>
    <recommendedName>
        <fullName evidence="3">LysM domain-containing protein</fullName>
    </recommendedName>
</protein>
<sequence>MRNRFFTLALLALAALLFAAGCERGDSPPATAEVDEPAYRRGKELLRQGRNQEALAEFNKVLEKRGLNNAAESHLEIGLLYQQHINDPIAAIYHFRKYRELKPNSPQSDLVRQRLEASMREYARTLPGRPLDASPLAPADYADALQRLQRENEQLQAALTSTRAAAGLAAPNNGGTVVQAAPAAANEVYPVATFDPTPNPNPNASVSTPARPSGASSSQSQQQQQQPAQPPPPQAAARTHTVRAGDSLYNIARQYYGTASNARVEAIFNANRDVLRSKTDLRVGMQLRIP</sequence>
<keyword evidence="5" id="KW-1185">Reference proteome</keyword>
<feature type="chain" id="PRO_5008088656" description="LysM domain-containing protein" evidence="2">
    <location>
        <begin position="20"/>
        <end position="290"/>
    </location>
</feature>
<reference evidence="4 5" key="1">
    <citation type="submission" date="2016-01" db="EMBL/GenBank/DDBJ databases">
        <title>High potential of lignocellulose degradation of a new Verrucomicrobia species.</title>
        <authorList>
            <person name="Wang Y."/>
            <person name="Shi Y."/>
            <person name="Qiu Z."/>
            <person name="Liu S."/>
            <person name="Yang H."/>
        </authorList>
    </citation>
    <scope>NUCLEOTIDE SEQUENCE [LARGE SCALE GENOMIC DNA]</scope>
    <source>
        <strain evidence="4 5">TSB47</strain>
    </source>
</reference>
<evidence type="ECO:0000256" key="2">
    <source>
        <dbReference type="SAM" id="SignalP"/>
    </source>
</evidence>
<feature type="signal peptide" evidence="2">
    <location>
        <begin position="1"/>
        <end position="19"/>
    </location>
</feature>
<dbReference type="Pfam" id="PF01476">
    <property type="entry name" value="LysM"/>
    <property type="match status" value="1"/>
</dbReference>
<dbReference type="InterPro" id="IPR036779">
    <property type="entry name" value="LysM_dom_sf"/>
</dbReference>
<feature type="domain" description="LysM" evidence="3">
    <location>
        <begin position="238"/>
        <end position="289"/>
    </location>
</feature>
<dbReference type="InterPro" id="IPR018392">
    <property type="entry name" value="LysM"/>
</dbReference>
<dbReference type="AlphaFoldDB" id="A0A178IDA4"/>
<dbReference type="EMBL" id="LRRQ01000189">
    <property type="protein sequence ID" value="OAM87026.1"/>
    <property type="molecule type" value="Genomic_DNA"/>
</dbReference>
<evidence type="ECO:0000256" key="1">
    <source>
        <dbReference type="SAM" id="MobiDB-lite"/>
    </source>
</evidence>
<dbReference type="Proteomes" id="UP000078486">
    <property type="component" value="Unassembled WGS sequence"/>
</dbReference>
<dbReference type="SUPFAM" id="SSF48452">
    <property type="entry name" value="TPR-like"/>
    <property type="match status" value="1"/>
</dbReference>
<name>A0A178IDA4_9BACT</name>
<dbReference type="RefSeq" id="WP_068773083.1">
    <property type="nucleotide sequence ID" value="NZ_CP109796.1"/>
</dbReference>
<evidence type="ECO:0000259" key="3">
    <source>
        <dbReference type="PROSITE" id="PS51782"/>
    </source>
</evidence>
<dbReference type="SUPFAM" id="SSF54106">
    <property type="entry name" value="LysM domain"/>
    <property type="match status" value="1"/>
</dbReference>
<dbReference type="CDD" id="cd00118">
    <property type="entry name" value="LysM"/>
    <property type="match status" value="1"/>
</dbReference>
<feature type="compositionally biased region" description="Low complexity" evidence="1">
    <location>
        <begin position="215"/>
        <end position="227"/>
    </location>
</feature>
<dbReference type="InterPro" id="IPR011990">
    <property type="entry name" value="TPR-like_helical_dom_sf"/>
</dbReference>
<keyword evidence="2" id="KW-0732">Signal</keyword>
<dbReference type="Gene3D" id="1.25.40.10">
    <property type="entry name" value="Tetratricopeptide repeat domain"/>
    <property type="match status" value="1"/>
</dbReference>